<evidence type="ECO:0000313" key="3">
    <source>
        <dbReference type="Proteomes" id="UP000587527"/>
    </source>
</evidence>
<dbReference type="AlphaFoldDB" id="A0A841BH50"/>
<comment type="caution">
    <text evidence="2">The sequence shown here is derived from an EMBL/GenBank/DDBJ whole genome shotgun (WGS) entry which is preliminary data.</text>
</comment>
<evidence type="ECO:0000313" key="2">
    <source>
        <dbReference type="EMBL" id="MBB5868407.1"/>
    </source>
</evidence>
<accession>A0A841BH50</accession>
<dbReference type="Proteomes" id="UP000587527">
    <property type="component" value="Unassembled WGS sequence"/>
</dbReference>
<feature type="domain" description="DUF397" evidence="1">
    <location>
        <begin position="8"/>
        <end position="59"/>
    </location>
</feature>
<gene>
    <name evidence="2" type="ORF">F4553_001786</name>
</gene>
<evidence type="ECO:0000259" key="1">
    <source>
        <dbReference type="Pfam" id="PF04149"/>
    </source>
</evidence>
<dbReference type="Pfam" id="PF04149">
    <property type="entry name" value="DUF397"/>
    <property type="match status" value="1"/>
</dbReference>
<organism evidence="2 3">
    <name type="scientific">Allocatelliglobosispora scoriae</name>
    <dbReference type="NCBI Taxonomy" id="643052"/>
    <lineage>
        <taxon>Bacteria</taxon>
        <taxon>Bacillati</taxon>
        <taxon>Actinomycetota</taxon>
        <taxon>Actinomycetes</taxon>
        <taxon>Micromonosporales</taxon>
        <taxon>Micromonosporaceae</taxon>
        <taxon>Allocatelliglobosispora</taxon>
    </lineage>
</organism>
<dbReference type="EMBL" id="JACHMN010000002">
    <property type="protein sequence ID" value="MBB5868407.1"/>
    <property type="molecule type" value="Genomic_DNA"/>
</dbReference>
<name>A0A841BH50_9ACTN</name>
<dbReference type="RefSeq" id="WP_184834328.1">
    <property type="nucleotide sequence ID" value="NZ_JACHMN010000002.1"/>
</dbReference>
<sequence>MRELPNVEWRKSTRSDGQNACVEVALAGDTVGVRDSKQPDGAALAFTAAAWSDFVAGVKGDEFRRPRV</sequence>
<protein>
    <recommendedName>
        <fullName evidence="1">DUF397 domain-containing protein</fullName>
    </recommendedName>
</protein>
<keyword evidence="3" id="KW-1185">Reference proteome</keyword>
<proteinExistence type="predicted"/>
<reference evidence="2 3" key="1">
    <citation type="submission" date="2020-08" db="EMBL/GenBank/DDBJ databases">
        <title>Sequencing the genomes of 1000 actinobacteria strains.</title>
        <authorList>
            <person name="Klenk H.-P."/>
        </authorList>
    </citation>
    <scope>NUCLEOTIDE SEQUENCE [LARGE SCALE GENOMIC DNA]</scope>
    <source>
        <strain evidence="2 3">DSM 45362</strain>
    </source>
</reference>
<dbReference type="InterPro" id="IPR007278">
    <property type="entry name" value="DUF397"/>
</dbReference>